<comment type="cofactor">
    <cofactor evidence="1">
        <name>Mg(2+)</name>
        <dbReference type="ChEBI" id="CHEBI:18420"/>
    </cofactor>
</comment>
<dbReference type="InterPro" id="IPR036637">
    <property type="entry name" value="Phosphohistidine_dom_sf"/>
</dbReference>
<evidence type="ECO:0000256" key="6">
    <source>
        <dbReference type="ARBA" id="ARBA00021623"/>
    </source>
</evidence>
<protein>
    <recommendedName>
        <fullName evidence="6">Phosphoenolpyruvate synthase</fullName>
        <ecNumber evidence="5">2.7.9.2</ecNumber>
    </recommendedName>
    <alternativeName>
        <fullName evidence="13">Pyruvate, water dikinase</fullName>
    </alternativeName>
</protein>
<dbReference type="PANTHER" id="PTHR43030:SF1">
    <property type="entry name" value="PHOSPHOENOLPYRUVATE SYNTHASE"/>
    <property type="match status" value="1"/>
</dbReference>
<keyword evidence="11" id="KW-0067">ATP-binding</keyword>
<dbReference type="SUPFAM" id="SSF52009">
    <property type="entry name" value="Phosphohistidine domain"/>
    <property type="match status" value="1"/>
</dbReference>
<comment type="similarity">
    <text evidence="4">Belongs to the PEP-utilizing enzyme family.</text>
</comment>
<dbReference type="GO" id="GO:0046872">
    <property type="term" value="F:metal ion binding"/>
    <property type="evidence" value="ECO:0007669"/>
    <property type="project" value="UniProtKB-KW"/>
</dbReference>
<dbReference type="UniPathway" id="UPA00138"/>
<evidence type="ECO:0000256" key="11">
    <source>
        <dbReference type="ARBA" id="ARBA00022840"/>
    </source>
</evidence>
<evidence type="ECO:0000313" key="18">
    <source>
        <dbReference type="Proteomes" id="UP000265882"/>
    </source>
</evidence>
<feature type="domain" description="PEP-utilising enzyme mobile" evidence="15">
    <location>
        <begin position="483"/>
        <end position="553"/>
    </location>
</feature>
<dbReference type="GO" id="GO:0006094">
    <property type="term" value="P:gluconeogenesis"/>
    <property type="evidence" value="ECO:0007669"/>
    <property type="project" value="UniProtKB-UniPathway"/>
</dbReference>
<comment type="pathway">
    <text evidence="3">Carbohydrate biosynthesis; gluconeogenesis.</text>
</comment>
<dbReference type="EC" id="2.7.9.2" evidence="5"/>
<evidence type="ECO:0000259" key="15">
    <source>
        <dbReference type="Pfam" id="PF00391"/>
    </source>
</evidence>
<comment type="function">
    <text evidence="2">Catalyzes the phosphorylation of pyruvate to phosphoenolpyruvate.</text>
</comment>
<dbReference type="SUPFAM" id="SSF56059">
    <property type="entry name" value="Glutathione synthetase ATP-binding domain-like"/>
    <property type="match status" value="1"/>
</dbReference>
<evidence type="ECO:0000256" key="3">
    <source>
        <dbReference type="ARBA" id="ARBA00004742"/>
    </source>
</evidence>
<evidence type="ECO:0000256" key="13">
    <source>
        <dbReference type="ARBA" id="ARBA00033470"/>
    </source>
</evidence>
<feature type="domain" description="Pyruvate phosphate dikinase AMP/ATP-binding" evidence="16">
    <location>
        <begin position="133"/>
        <end position="441"/>
    </location>
</feature>
<dbReference type="Gene3D" id="3.30.1490.20">
    <property type="entry name" value="ATP-grasp fold, A domain"/>
    <property type="match status" value="1"/>
</dbReference>
<evidence type="ECO:0000256" key="4">
    <source>
        <dbReference type="ARBA" id="ARBA00007837"/>
    </source>
</evidence>
<dbReference type="GO" id="GO:0005524">
    <property type="term" value="F:ATP binding"/>
    <property type="evidence" value="ECO:0007669"/>
    <property type="project" value="UniProtKB-KW"/>
</dbReference>
<name>A0A3A4NTH7_ABYX5</name>
<dbReference type="PANTHER" id="PTHR43030">
    <property type="entry name" value="PHOSPHOENOLPYRUVATE SYNTHASE"/>
    <property type="match status" value="1"/>
</dbReference>
<dbReference type="EMBL" id="QZKU01000061">
    <property type="protein sequence ID" value="RJP22119.1"/>
    <property type="molecule type" value="Genomic_DNA"/>
</dbReference>
<evidence type="ECO:0000256" key="10">
    <source>
        <dbReference type="ARBA" id="ARBA00022777"/>
    </source>
</evidence>
<proteinExistence type="inferred from homology"/>
<keyword evidence="10" id="KW-0418">Kinase</keyword>
<sequence>MFQWYKKYIRERAKEHEQRAERQLDGLRFRYHAFKNLLICNNELLEQMTRLEMYLRDCRRMFPGLAARTDLLLKLCRELVQNLNQVSEGAYGELPPILRAIAVRASTLACKLDPGEQVPLIIPLCDIHLDLIDTVGGKAAPLGTFANQLRLPVPDGFVVTTEACNLLLKKNKLLLRIRDLLRNLNSENFRQVEAVSLEVQDMILKAEIPEELRDPLERSFQQLLQASSSKAIAVRSSAVPEDGQHSFAGQFTTVLNVISVEAALTAYKEVIASNFNATSLMYRLHRQMGLREADMAVLCLAMAPARSAGILYTVDPNDPDGERMVLCSAWGLGEYLVNGRLPADILHVSRLDLKRFEPVQLARKELKLVCDPDRGGTREEPVPTCDSLRLSINENEMRTLCEYGLKIEKYLGYPVDIEWAITQVGDIIVLQGRRLQLRSGGREYSQTALERLKPLVAKGITASKGQCSGKTAIIAHQREIDSIEPGSIVVARESFLSLANRVSFIRGIVLEKGNPLEHLACIAREYRIPMIVGAANITEMLANGQSITLDADECTIYEGEADLLNQSAAVFPATREEAEASIPDLKEFRHLIFSLNLLDVRDPNFQMSSCRSVHDVVRFCHEQGIQTMFQVNDGEYVKNKSYVSRLDNPIPFHVDIINLGGGFAVSGHPRKVKIEEITSIPFLALWKGISHKGIKWSGPPPRVNLGAFSSVLGNTAIDAARSGRPLGSRNYAMISRDYMNLNSRLAYHFALVDALCSYNSAENYINFRFKGGGTNLQRRRRRVIFLARVLESLGFFAHVDDDLLNAFIKDLQLRQMEEKLDMVGRLLGCARLLDMAMEDEASMEWFIHAFLSGNYAFAPEFEGEESKT</sequence>
<gene>
    <name evidence="17" type="ORF">C4520_08660</name>
</gene>
<evidence type="ECO:0000256" key="2">
    <source>
        <dbReference type="ARBA" id="ARBA00002988"/>
    </source>
</evidence>
<evidence type="ECO:0000256" key="14">
    <source>
        <dbReference type="ARBA" id="ARBA00047700"/>
    </source>
</evidence>
<keyword evidence="8" id="KW-0479">Metal-binding</keyword>
<reference evidence="17 18" key="1">
    <citation type="journal article" date="2017" name="ISME J.">
        <title>Energy and carbon metabolisms in a deep terrestrial subsurface fluid microbial community.</title>
        <authorList>
            <person name="Momper L."/>
            <person name="Jungbluth S.P."/>
            <person name="Lee M.D."/>
            <person name="Amend J.P."/>
        </authorList>
    </citation>
    <scope>NUCLEOTIDE SEQUENCE [LARGE SCALE GENOMIC DNA]</scope>
    <source>
        <strain evidence="17">SURF_5</strain>
    </source>
</reference>
<keyword evidence="7" id="KW-0808">Transferase</keyword>
<dbReference type="Proteomes" id="UP000265882">
    <property type="component" value="Unassembled WGS sequence"/>
</dbReference>
<dbReference type="InterPro" id="IPR013815">
    <property type="entry name" value="ATP_grasp_subdomain_1"/>
</dbReference>
<keyword evidence="9" id="KW-0547">Nucleotide-binding</keyword>
<dbReference type="GO" id="GO:0008986">
    <property type="term" value="F:pyruvate, water dikinase activity"/>
    <property type="evidence" value="ECO:0007669"/>
    <property type="project" value="UniProtKB-EC"/>
</dbReference>
<comment type="caution">
    <text evidence="17">The sequence shown here is derived from an EMBL/GenBank/DDBJ whole genome shotgun (WGS) entry which is preliminary data.</text>
</comment>
<dbReference type="Pfam" id="PF00391">
    <property type="entry name" value="PEP-utilizers"/>
    <property type="match status" value="1"/>
</dbReference>
<dbReference type="InterPro" id="IPR006319">
    <property type="entry name" value="PEP_synth"/>
</dbReference>
<keyword evidence="12" id="KW-0460">Magnesium</keyword>
<evidence type="ECO:0000313" key="17">
    <source>
        <dbReference type="EMBL" id="RJP22119.1"/>
    </source>
</evidence>
<accession>A0A3A4NTH7</accession>
<organism evidence="17 18">
    <name type="scientific">Abyssobacteria bacterium (strain SURF_5)</name>
    <dbReference type="NCBI Taxonomy" id="2093360"/>
    <lineage>
        <taxon>Bacteria</taxon>
        <taxon>Pseudomonadati</taxon>
        <taxon>Candidatus Hydrogenedentota</taxon>
        <taxon>Candidatus Abyssobacteria</taxon>
    </lineage>
</organism>
<dbReference type="InterPro" id="IPR008279">
    <property type="entry name" value="PEP-util_enz_mobile_dom"/>
</dbReference>
<comment type="catalytic activity">
    <reaction evidence="14">
        <text>pyruvate + ATP + H2O = phosphoenolpyruvate + AMP + phosphate + 2 H(+)</text>
        <dbReference type="Rhea" id="RHEA:11364"/>
        <dbReference type="ChEBI" id="CHEBI:15361"/>
        <dbReference type="ChEBI" id="CHEBI:15377"/>
        <dbReference type="ChEBI" id="CHEBI:15378"/>
        <dbReference type="ChEBI" id="CHEBI:30616"/>
        <dbReference type="ChEBI" id="CHEBI:43474"/>
        <dbReference type="ChEBI" id="CHEBI:58702"/>
        <dbReference type="ChEBI" id="CHEBI:456215"/>
        <dbReference type="EC" id="2.7.9.2"/>
    </reaction>
</comment>
<evidence type="ECO:0000256" key="8">
    <source>
        <dbReference type="ARBA" id="ARBA00022723"/>
    </source>
</evidence>
<evidence type="ECO:0000259" key="16">
    <source>
        <dbReference type="Pfam" id="PF01326"/>
    </source>
</evidence>
<dbReference type="Gene3D" id="3.30.470.20">
    <property type="entry name" value="ATP-grasp fold, B domain"/>
    <property type="match status" value="1"/>
</dbReference>
<evidence type="ECO:0000256" key="9">
    <source>
        <dbReference type="ARBA" id="ARBA00022741"/>
    </source>
</evidence>
<evidence type="ECO:0000256" key="7">
    <source>
        <dbReference type="ARBA" id="ARBA00022679"/>
    </source>
</evidence>
<evidence type="ECO:0000256" key="12">
    <source>
        <dbReference type="ARBA" id="ARBA00022842"/>
    </source>
</evidence>
<evidence type="ECO:0000256" key="1">
    <source>
        <dbReference type="ARBA" id="ARBA00001946"/>
    </source>
</evidence>
<evidence type="ECO:0000256" key="5">
    <source>
        <dbReference type="ARBA" id="ARBA00011996"/>
    </source>
</evidence>
<dbReference type="Gene3D" id="3.50.30.10">
    <property type="entry name" value="Phosphohistidine domain"/>
    <property type="match status" value="1"/>
</dbReference>
<dbReference type="AlphaFoldDB" id="A0A3A4NTH7"/>
<dbReference type="InterPro" id="IPR002192">
    <property type="entry name" value="PPDK_AMP/ATP-bd"/>
</dbReference>
<dbReference type="Pfam" id="PF01326">
    <property type="entry name" value="PPDK_N"/>
    <property type="match status" value="1"/>
</dbReference>